<name>A0AAD6CS51_9EURO</name>
<comment type="caution">
    <text evidence="2">The sequence shown here is derived from an EMBL/GenBank/DDBJ whole genome shotgun (WGS) entry which is preliminary data.</text>
</comment>
<dbReference type="AlphaFoldDB" id="A0AAD6CS51"/>
<evidence type="ECO:0000313" key="2">
    <source>
        <dbReference type="EMBL" id="KAJ5537755.1"/>
    </source>
</evidence>
<keyword evidence="3" id="KW-1185">Reference proteome</keyword>
<feature type="region of interest" description="Disordered" evidence="1">
    <location>
        <begin position="40"/>
        <end position="79"/>
    </location>
</feature>
<evidence type="ECO:0000313" key="3">
    <source>
        <dbReference type="Proteomes" id="UP001220324"/>
    </source>
</evidence>
<feature type="region of interest" description="Disordered" evidence="1">
    <location>
        <begin position="1"/>
        <end position="23"/>
    </location>
</feature>
<protein>
    <submittedName>
        <fullName evidence="2">Uncharacterized protein</fullName>
    </submittedName>
</protein>
<sequence>MTSYSIPSSGSPKFSNAESSRPDIPNAKIFETLTIGFNASHRPAKKQKIMAASPKPAKPKSTNPKATTIPTITHPDATLEDPISLQWPKRKSPLEKPDHCSRQGGEQYAGIFKGAALACAEQAATPYDENSHNPTFFENTKPLNPTGKPGKPFNVHPAIFRA</sequence>
<proteinExistence type="predicted"/>
<feature type="compositionally biased region" description="Polar residues" evidence="1">
    <location>
        <begin position="1"/>
        <end position="19"/>
    </location>
</feature>
<dbReference type="EMBL" id="JAQIZZ010000006">
    <property type="protein sequence ID" value="KAJ5537755.1"/>
    <property type="molecule type" value="Genomic_DNA"/>
</dbReference>
<feature type="region of interest" description="Disordered" evidence="1">
    <location>
        <begin position="128"/>
        <end position="162"/>
    </location>
</feature>
<feature type="compositionally biased region" description="Polar residues" evidence="1">
    <location>
        <begin position="60"/>
        <end position="71"/>
    </location>
</feature>
<feature type="compositionally biased region" description="Polar residues" evidence="1">
    <location>
        <begin position="132"/>
        <end position="143"/>
    </location>
</feature>
<dbReference type="Proteomes" id="UP001220324">
    <property type="component" value="Unassembled WGS sequence"/>
</dbReference>
<organism evidence="2 3">
    <name type="scientific">Penicillium frequentans</name>
    <dbReference type="NCBI Taxonomy" id="3151616"/>
    <lineage>
        <taxon>Eukaryota</taxon>
        <taxon>Fungi</taxon>
        <taxon>Dikarya</taxon>
        <taxon>Ascomycota</taxon>
        <taxon>Pezizomycotina</taxon>
        <taxon>Eurotiomycetes</taxon>
        <taxon>Eurotiomycetidae</taxon>
        <taxon>Eurotiales</taxon>
        <taxon>Aspergillaceae</taxon>
        <taxon>Penicillium</taxon>
    </lineage>
</organism>
<accession>A0AAD6CS51</accession>
<evidence type="ECO:0000256" key="1">
    <source>
        <dbReference type="SAM" id="MobiDB-lite"/>
    </source>
</evidence>
<reference evidence="2 3" key="1">
    <citation type="journal article" date="2023" name="IMA Fungus">
        <title>Comparative genomic study of the Penicillium genus elucidates a diverse pangenome and 15 lateral gene transfer events.</title>
        <authorList>
            <person name="Petersen C."/>
            <person name="Sorensen T."/>
            <person name="Nielsen M.R."/>
            <person name="Sondergaard T.E."/>
            <person name="Sorensen J.L."/>
            <person name="Fitzpatrick D.A."/>
            <person name="Frisvad J.C."/>
            <person name="Nielsen K.L."/>
        </authorList>
    </citation>
    <scope>NUCLEOTIDE SEQUENCE [LARGE SCALE GENOMIC DNA]</scope>
    <source>
        <strain evidence="2 3">IBT 35679</strain>
    </source>
</reference>
<gene>
    <name evidence="2" type="ORF">N7494_007234</name>
</gene>